<gene>
    <name evidence="1" type="ORF">IHE45_18G039200</name>
</gene>
<evidence type="ECO:0000313" key="1">
    <source>
        <dbReference type="EMBL" id="KAH7655841.1"/>
    </source>
</evidence>
<reference evidence="2" key="1">
    <citation type="journal article" date="2022" name="Nat. Commun.">
        <title>Chromosome evolution and the genetic basis of agronomically important traits in greater yam.</title>
        <authorList>
            <person name="Bredeson J.V."/>
            <person name="Lyons J.B."/>
            <person name="Oniyinde I.O."/>
            <person name="Okereke N.R."/>
            <person name="Kolade O."/>
            <person name="Nnabue I."/>
            <person name="Nwadili C.O."/>
            <person name="Hribova E."/>
            <person name="Parker M."/>
            <person name="Nwogha J."/>
            <person name="Shu S."/>
            <person name="Carlson J."/>
            <person name="Kariba R."/>
            <person name="Muthemba S."/>
            <person name="Knop K."/>
            <person name="Barton G.J."/>
            <person name="Sherwood A.V."/>
            <person name="Lopez-Montes A."/>
            <person name="Asiedu R."/>
            <person name="Jamnadass R."/>
            <person name="Muchugi A."/>
            <person name="Goodstein D."/>
            <person name="Egesi C.N."/>
            <person name="Featherston J."/>
            <person name="Asfaw A."/>
            <person name="Simpson G.G."/>
            <person name="Dolezel J."/>
            <person name="Hendre P.S."/>
            <person name="Van Deynze A."/>
            <person name="Kumar P.L."/>
            <person name="Obidiegwu J.E."/>
            <person name="Bhattacharjee R."/>
            <person name="Rokhsar D.S."/>
        </authorList>
    </citation>
    <scope>NUCLEOTIDE SEQUENCE [LARGE SCALE GENOMIC DNA]</scope>
    <source>
        <strain evidence="2">cv. TDa95/00328</strain>
    </source>
</reference>
<dbReference type="EMBL" id="CM037028">
    <property type="protein sequence ID" value="KAH7655841.1"/>
    <property type="molecule type" value="Genomic_DNA"/>
</dbReference>
<evidence type="ECO:0000313" key="2">
    <source>
        <dbReference type="Proteomes" id="UP000827976"/>
    </source>
</evidence>
<keyword evidence="2" id="KW-1185">Reference proteome</keyword>
<accession>A0ACB7U6E2</accession>
<dbReference type="Proteomes" id="UP000827976">
    <property type="component" value="Chromosome 18"/>
</dbReference>
<protein>
    <submittedName>
        <fullName evidence="1">Transcription initiation factor TFIID subunit 2 protein</fullName>
    </submittedName>
</protein>
<comment type="caution">
    <text evidence="1">The sequence shown here is derived from an EMBL/GenBank/DDBJ whole genome shotgun (WGS) entry which is preliminary data.</text>
</comment>
<proteinExistence type="predicted"/>
<name>A0ACB7U6E2_DIOAL</name>
<sequence length="1426" mass="159273">MAKPRKQKSDERGPDSSGGVVLHQKLCLSVDMERRMIFGHTEIQVIPSEAGHIGLHADNMTISRVLVDGELAEFEFVPHFQPLEDEKRWRSVSCVNSAADAASSTYMSSLDDEIVPNLLIAWSKATNSINEQESQHDQSNVGNILPNSLGENGHDGDHFDKNVKLISIDYSVDKPETGIHFGDNILYSVNQLRRAHCWFPCMESSMQRCSFDLEFTVDSNFVAISNGNLLYQVLSRDVPPRVTYVYKLSVPICAKWISLAVAPFEILPDSHNSVITHMCFPQNLSKLQNTIGFFHNAFSHYEDYLSMSFPFGSYKQIFIPPELLTSSVNLGASVCMFSSEILFDEKVIDQTIDTRIKLAYALARQWFGVFIAADEPNDEWLVDGLAGFITDSFVKCFMGNNEARYRRYKANCAVCKADASGATALSSSAASTDLHGTQSIGFYGKIRSWKAIAVLQMLEKQMGPDSFRKILQNIVHKPAETTRPFRSLSTKEFRHLANKIGNLERPFLKEFFPRWVESCGCPVMRMGLSYNKRRNMVELAVLRGCTTKTSPISNGNYDNESRDGDAGWPGMMSIRVHELDGMYDHPILPLAGEAWQLLEIQCHSKLAAKRIQKPKKGSKPDGSDDNADATSTLDIRNGMDSPLLWIRVDPEMEYLAEIHFHQPVQMWINQLEKDKDVVAQAEAITSLEGQPQLSFSVVNALSNFLGDPKAFWRVRVEAAYALARTTSEETDLSGLQNLIKFYKSRRFDEDIGLPRPNDFHDVPEYFVLERLQGDYKETINKAIPYAVSLVRTADKRSPREAVEFVLQLLKYNDNNGNPYSDVYWLAALVQSIGELEFCQQGILLLPSLLKRIDRLLQFDSLMPSHNGILTVSCIRALTRIALKLSASVPVDHVYGFIKPFRNSERTPWKVKIEASRALLDLEFYFKGLDAALTLFIRFLEEEPSVRGEVKLAAHVMHLCQLNVESEFRNGIACPTLLALLHLLASKKAFNNVFLRHHLFSMLQIVAGRSPTLYVPKIPAHSMMDSDFYTNYIRPALLRLGISRHQEPLADAPSDGPSLAEPVKDVDTVSNCSERSAVLKLRISRPQEPQADTSTLSDARPVTNALKDADNVSNCSEKSASLKLKIPQGLSTETPNISDAPLIPEATKNTDTGSNCSEKRAHVLKIKVKQPASSSKADDADYPKDHLHGGQNGTDLGPCSSVSVDAPARVGDNEPSHANNTNVEEVNSSHDPESRMSASIGSAKVVNIDEVGKELQCTADSRNTMACRNDDQLSPMVKTNVGETVIEESSFLKIPSNLTGDGGLTAVTDNPEGEQKEKKTKKDKDKKRKRDDKAHTDDPSYLEHKRQKKEKKRMEKELAKMQKREARLSLDSQNPGRSTDLEGNSYAEEPRKGEEAIEQNITRSDTLQGSFPTKIKIKLKGKNISGI</sequence>
<organism evidence="1 2">
    <name type="scientific">Dioscorea alata</name>
    <name type="common">Purple yam</name>
    <dbReference type="NCBI Taxonomy" id="55571"/>
    <lineage>
        <taxon>Eukaryota</taxon>
        <taxon>Viridiplantae</taxon>
        <taxon>Streptophyta</taxon>
        <taxon>Embryophyta</taxon>
        <taxon>Tracheophyta</taxon>
        <taxon>Spermatophyta</taxon>
        <taxon>Magnoliopsida</taxon>
        <taxon>Liliopsida</taxon>
        <taxon>Dioscoreales</taxon>
        <taxon>Dioscoreaceae</taxon>
        <taxon>Dioscorea</taxon>
    </lineage>
</organism>